<feature type="transmembrane region" description="Helical" evidence="9">
    <location>
        <begin position="60"/>
        <end position="78"/>
    </location>
</feature>
<reference evidence="11 12" key="1">
    <citation type="submission" date="2020-06" db="EMBL/GenBank/DDBJ databases">
        <authorList>
            <person name="Li R."/>
            <person name="Bekaert M."/>
        </authorList>
    </citation>
    <scope>NUCLEOTIDE SEQUENCE [LARGE SCALE GENOMIC DNA]</scope>
    <source>
        <strain evidence="12">wild</strain>
    </source>
</reference>
<keyword evidence="12" id="KW-1185">Reference proteome</keyword>
<comment type="subcellular location">
    <subcellularLocation>
        <location evidence="1">Membrane</location>
        <topology evidence="1">Multi-pass membrane protein</topology>
    </subcellularLocation>
</comment>
<protein>
    <submittedName>
        <fullName evidence="11">CCKAR</fullName>
    </submittedName>
</protein>
<evidence type="ECO:0000256" key="6">
    <source>
        <dbReference type="ARBA" id="ARBA00023170"/>
    </source>
</evidence>
<dbReference type="InterPro" id="IPR000276">
    <property type="entry name" value="GPCR_Rhodpsn"/>
</dbReference>
<evidence type="ECO:0000256" key="4">
    <source>
        <dbReference type="ARBA" id="ARBA00023040"/>
    </source>
</evidence>
<proteinExistence type="predicted"/>
<feature type="transmembrane region" description="Helical" evidence="9">
    <location>
        <begin position="98"/>
        <end position="119"/>
    </location>
</feature>
<evidence type="ECO:0000256" key="8">
    <source>
        <dbReference type="SAM" id="MobiDB-lite"/>
    </source>
</evidence>
<dbReference type="CDD" id="cd00637">
    <property type="entry name" value="7tm_classA_rhodopsin-like"/>
    <property type="match status" value="1"/>
</dbReference>
<gene>
    <name evidence="11" type="ORF">MCOR_32217</name>
</gene>
<evidence type="ECO:0000256" key="9">
    <source>
        <dbReference type="SAM" id="Phobius"/>
    </source>
</evidence>
<feature type="compositionally biased region" description="Polar residues" evidence="8">
    <location>
        <begin position="251"/>
        <end position="261"/>
    </location>
</feature>
<feature type="domain" description="G-protein coupled receptors family 1 profile" evidence="10">
    <location>
        <begin position="40"/>
        <end position="355"/>
    </location>
</feature>
<dbReference type="PRINTS" id="PR00237">
    <property type="entry name" value="GPCRRHODOPSN"/>
</dbReference>
<feature type="transmembrane region" description="Helical" evidence="9">
    <location>
        <begin position="294"/>
        <end position="318"/>
    </location>
</feature>
<dbReference type="GO" id="GO:0016020">
    <property type="term" value="C:membrane"/>
    <property type="evidence" value="ECO:0007669"/>
    <property type="project" value="UniProtKB-SubCell"/>
</dbReference>
<dbReference type="PANTHER" id="PTHR24238:SF47">
    <property type="entry name" value="ECDYSTEROIDS_DOPAMINE RECEPTOR-RELATED"/>
    <property type="match status" value="1"/>
</dbReference>
<feature type="transmembrane region" description="Helical" evidence="9">
    <location>
        <begin position="23"/>
        <end position="48"/>
    </location>
</feature>
<keyword evidence="4" id="KW-0297">G-protein coupled receptor</keyword>
<keyword evidence="7" id="KW-0807">Transducer</keyword>
<dbReference type="SUPFAM" id="SSF81321">
    <property type="entry name" value="Family A G protein-coupled receptor-like"/>
    <property type="match status" value="1"/>
</dbReference>
<dbReference type="PANTHER" id="PTHR24238">
    <property type="entry name" value="G-PROTEIN COUPLED RECEPTOR"/>
    <property type="match status" value="1"/>
</dbReference>
<evidence type="ECO:0000256" key="2">
    <source>
        <dbReference type="ARBA" id="ARBA00022692"/>
    </source>
</evidence>
<name>A0A6J8CRP9_MYTCO</name>
<evidence type="ECO:0000313" key="12">
    <source>
        <dbReference type="Proteomes" id="UP000507470"/>
    </source>
</evidence>
<evidence type="ECO:0000313" key="11">
    <source>
        <dbReference type="EMBL" id="CAC5397804.1"/>
    </source>
</evidence>
<dbReference type="Proteomes" id="UP000507470">
    <property type="component" value="Unassembled WGS sequence"/>
</dbReference>
<feature type="transmembrane region" description="Helical" evidence="9">
    <location>
        <begin position="140"/>
        <end position="160"/>
    </location>
</feature>
<keyword evidence="6" id="KW-0675">Receptor</keyword>
<accession>A0A6J8CRP9</accession>
<dbReference type="OrthoDB" id="6113151at2759"/>
<evidence type="ECO:0000256" key="3">
    <source>
        <dbReference type="ARBA" id="ARBA00022989"/>
    </source>
</evidence>
<feature type="transmembrane region" description="Helical" evidence="9">
    <location>
        <begin position="190"/>
        <end position="215"/>
    </location>
</feature>
<organism evidence="11 12">
    <name type="scientific">Mytilus coruscus</name>
    <name type="common">Sea mussel</name>
    <dbReference type="NCBI Taxonomy" id="42192"/>
    <lineage>
        <taxon>Eukaryota</taxon>
        <taxon>Metazoa</taxon>
        <taxon>Spiralia</taxon>
        <taxon>Lophotrochozoa</taxon>
        <taxon>Mollusca</taxon>
        <taxon>Bivalvia</taxon>
        <taxon>Autobranchia</taxon>
        <taxon>Pteriomorphia</taxon>
        <taxon>Mytilida</taxon>
        <taxon>Mytiloidea</taxon>
        <taxon>Mytilidae</taxon>
        <taxon>Mytilinae</taxon>
        <taxon>Mytilus</taxon>
    </lineage>
</organism>
<dbReference type="AlphaFoldDB" id="A0A6J8CRP9"/>
<dbReference type="InterPro" id="IPR017452">
    <property type="entry name" value="GPCR_Rhodpsn_7TM"/>
</dbReference>
<keyword evidence="5 9" id="KW-0472">Membrane</keyword>
<dbReference type="Gene3D" id="1.20.1070.10">
    <property type="entry name" value="Rhodopsin 7-helix transmembrane proteins"/>
    <property type="match status" value="1"/>
</dbReference>
<evidence type="ECO:0000259" key="10">
    <source>
        <dbReference type="PROSITE" id="PS50262"/>
    </source>
</evidence>
<dbReference type="PROSITE" id="PS50262">
    <property type="entry name" value="G_PROTEIN_RECEP_F1_2"/>
    <property type="match status" value="1"/>
</dbReference>
<evidence type="ECO:0000256" key="1">
    <source>
        <dbReference type="ARBA" id="ARBA00004141"/>
    </source>
</evidence>
<dbReference type="Pfam" id="PF00001">
    <property type="entry name" value="7tm_1"/>
    <property type="match status" value="1"/>
</dbReference>
<evidence type="ECO:0000256" key="7">
    <source>
        <dbReference type="ARBA" id="ARBA00023224"/>
    </source>
</evidence>
<dbReference type="EMBL" id="CACVKT020005775">
    <property type="protein sequence ID" value="CAC5397804.1"/>
    <property type="molecule type" value="Genomic_DNA"/>
</dbReference>
<dbReference type="GO" id="GO:0004930">
    <property type="term" value="F:G protein-coupled receptor activity"/>
    <property type="evidence" value="ECO:0007669"/>
    <property type="project" value="UniProtKB-KW"/>
</dbReference>
<keyword evidence="2 9" id="KW-0812">Transmembrane</keyword>
<keyword evidence="3 9" id="KW-1133">Transmembrane helix</keyword>
<feature type="region of interest" description="Disordered" evidence="8">
    <location>
        <begin position="236"/>
        <end position="265"/>
    </location>
</feature>
<sequence length="386" mass="44485">MNTTNTGNNITFSEWNDEITTSLIPNIIVLSVYLVLGICGNFFVLLVYAFQIKGPSDERYFIPVLAAFDMIATLYLTVNYIFQCLNQVTFSNDFLCKILAFCTGLTTFNPVSILVIIAVQRYMKICFPFKQSMSILMKRSSLVFTNVISLLYAIPLPFVYGSIHYRSVKYGISGTRCGRLKDGHPFMSNLHAIVACVLVFVIVITLTILYGRIGYTVFRNLEMKKRFTRDEKNIETNSEGVSTEVREDDMSTTTDKTSNLSPDKYDGQRPMETYEKATASKKRRKHNRRVSHKLTIMFLVITVVFLLCFLPKVTILLLEGMYANFWEQLSILQRPVVMFLYNMFIINNIVNPIIYAFMDIKFRNEAAILLKRMFRKPCICCRRSKL</sequence>
<feature type="transmembrane region" description="Helical" evidence="9">
    <location>
        <begin position="338"/>
        <end position="358"/>
    </location>
</feature>
<evidence type="ECO:0000256" key="5">
    <source>
        <dbReference type="ARBA" id="ARBA00023136"/>
    </source>
</evidence>